<proteinExistence type="predicted"/>
<dbReference type="Pfam" id="PF00226">
    <property type="entry name" value="DnaJ"/>
    <property type="match status" value="1"/>
</dbReference>
<feature type="region of interest" description="Disordered" evidence="1">
    <location>
        <begin position="188"/>
        <end position="250"/>
    </location>
</feature>
<dbReference type="SUPFAM" id="SSF46565">
    <property type="entry name" value="Chaperone J-domain"/>
    <property type="match status" value="1"/>
</dbReference>
<accession>A0A068SD42</accession>
<feature type="compositionally biased region" description="Basic and acidic residues" evidence="1">
    <location>
        <begin position="189"/>
        <end position="226"/>
    </location>
</feature>
<dbReference type="InterPro" id="IPR001623">
    <property type="entry name" value="DnaJ_domain"/>
</dbReference>
<gene>
    <name evidence="3" type="ORF">LCOR_10557.1</name>
</gene>
<dbReference type="EMBL" id="CBTN010000074">
    <property type="protein sequence ID" value="CDH59752.1"/>
    <property type="molecule type" value="Genomic_DNA"/>
</dbReference>
<feature type="compositionally biased region" description="Basic and acidic residues" evidence="1">
    <location>
        <begin position="130"/>
        <end position="144"/>
    </location>
</feature>
<evidence type="ECO:0000259" key="2">
    <source>
        <dbReference type="PROSITE" id="PS50076"/>
    </source>
</evidence>
<evidence type="ECO:0000313" key="3">
    <source>
        <dbReference type="EMBL" id="CDH59752.1"/>
    </source>
</evidence>
<comment type="caution">
    <text evidence="3">The sequence shown here is derived from an EMBL/GenBank/DDBJ whole genome shotgun (WGS) entry which is preliminary data.</text>
</comment>
<dbReference type="STRING" id="1263082.A0A068SD42"/>
<dbReference type="SMART" id="SM00271">
    <property type="entry name" value="DnaJ"/>
    <property type="match status" value="1"/>
</dbReference>
<feature type="region of interest" description="Disordered" evidence="1">
    <location>
        <begin position="120"/>
        <end position="147"/>
    </location>
</feature>
<dbReference type="InterPro" id="IPR036869">
    <property type="entry name" value="J_dom_sf"/>
</dbReference>
<dbReference type="OrthoDB" id="342454at2759"/>
<sequence length="250" mass="29221">MADQDLERYFSQSEKQLEIDRVLQCFKLDPFSILDLPYEKPDSKTLKLQYRRKSLMVHPDKVKHDRAEEAFALLKKAELELEDEARVKHLLSIVEEAKVEVLRENGYKVKTQVVATSLNSDVQGSSDAAEENKADKPNSERSKVVIESATSVNTEQYPFLKTREGRDAVRAKVKEILFEMELRRRRQVKKEMEAEGAEARRAEEESQRRKRKQEEAKQWEATRDQRVNSWRDFQKKGGRKVKKIKRSGLA</sequence>
<dbReference type="CDD" id="cd06257">
    <property type="entry name" value="DnaJ"/>
    <property type="match status" value="1"/>
</dbReference>
<dbReference type="AlphaFoldDB" id="A0A068SD42"/>
<feature type="compositionally biased region" description="Basic residues" evidence="1">
    <location>
        <begin position="236"/>
        <end position="250"/>
    </location>
</feature>
<dbReference type="Proteomes" id="UP000027586">
    <property type="component" value="Unassembled WGS sequence"/>
</dbReference>
<dbReference type="Gene3D" id="1.10.287.110">
    <property type="entry name" value="DnaJ domain"/>
    <property type="match status" value="1"/>
</dbReference>
<dbReference type="PROSITE" id="PS50076">
    <property type="entry name" value="DNAJ_2"/>
    <property type="match status" value="1"/>
</dbReference>
<evidence type="ECO:0000256" key="1">
    <source>
        <dbReference type="SAM" id="MobiDB-lite"/>
    </source>
</evidence>
<dbReference type="VEuPathDB" id="FungiDB:LCOR_10557.1"/>
<name>A0A068SD42_9FUNG</name>
<reference evidence="3" key="1">
    <citation type="submission" date="2013-08" db="EMBL/GenBank/DDBJ databases">
        <title>Gene expansion shapes genome architecture in the human pathogen Lichtheimia corymbifera: an evolutionary genomics analysis in the ancient terrestrial Mucorales (Mucoromycotina).</title>
        <authorList>
            <person name="Schwartze V.U."/>
            <person name="Winter S."/>
            <person name="Shelest E."/>
            <person name="Marcet-Houben M."/>
            <person name="Horn F."/>
            <person name="Wehner S."/>
            <person name="Hoffmann K."/>
            <person name="Riege K."/>
            <person name="Sammeth M."/>
            <person name="Nowrousian M."/>
            <person name="Valiante V."/>
            <person name="Linde J."/>
            <person name="Jacobsen I.D."/>
            <person name="Marz M."/>
            <person name="Brakhage A.A."/>
            <person name="Gabaldon T."/>
            <person name="Bocker S."/>
            <person name="Voigt K."/>
        </authorList>
    </citation>
    <scope>NUCLEOTIDE SEQUENCE [LARGE SCALE GENOMIC DNA]</scope>
    <source>
        <strain evidence="3">FSU 9682</strain>
    </source>
</reference>
<dbReference type="PANTHER" id="PTHR46620">
    <property type="entry name" value="J DOMAIN-CONTAINING PROTEIN SPF31"/>
    <property type="match status" value="1"/>
</dbReference>
<evidence type="ECO:0000313" key="4">
    <source>
        <dbReference type="Proteomes" id="UP000027586"/>
    </source>
</evidence>
<feature type="domain" description="J" evidence="2">
    <location>
        <begin position="29"/>
        <end position="86"/>
    </location>
</feature>
<protein>
    <recommendedName>
        <fullName evidence="2">J domain-containing protein</fullName>
    </recommendedName>
</protein>
<organism evidence="3 4">
    <name type="scientific">Lichtheimia corymbifera JMRC:FSU:9682</name>
    <dbReference type="NCBI Taxonomy" id="1263082"/>
    <lineage>
        <taxon>Eukaryota</taxon>
        <taxon>Fungi</taxon>
        <taxon>Fungi incertae sedis</taxon>
        <taxon>Mucoromycota</taxon>
        <taxon>Mucoromycotina</taxon>
        <taxon>Mucoromycetes</taxon>
        <taxon>Mucorales</taxon>
        <taxon>Lichtheimiaceae</taxon>
        <taxon>Lichtheimia</taxon>
    </lineage>
</organism>
<keyword evidence="4" id="KW-1185">Reference proteome</keyword>
<dbReference type="PANTHER" id="PTHR46620:SF1">
    <property type="entry name" value="J DOMAIN-CONTAINING PROTEIN SPF31"/>
    <property type="match status" value="1"/>
</dbReference>